<comment type="caution">
    <text evidence="2">The sequence shown here is derived from an EMBL/GenBank/DDBJ whole genome shotgun (WGS) entry which is preliminary data.</text>
</comment>
<proteinExistence type="predicted"/>
<sequence>MKAQTWVTIEDLLTVCTEFDAGLEAQRQELLATQSSSWVYLFMVKIIIISVFGFTLSVVATNIPELSAIKKCGLFGTPWHIHQQLASISTLQHHCARSPP</sequence>
<name>A0AA39P7H2_9AGAR</name>
<organism evidence="2 3">
    <name type="scientific">Armillaria luteobubalina</name>
    <dbReference type="NCBI Taxonomy" id="153913"/>
    <lineage>
        <taxon>Eukaryota</taxon>
        <taxon>Fungi</taxon>
        <taxon>Dikarya</taxon>
        <taxon>Basidiomycota</taxon>
        <taxon>Agaricomycotina</taxon>
        <taxon>Agaricomycetes</taxon>
        <taxon>Agaricomycetidae</taxon>
        <taxon>Agaricales</taxon>
        <taxon>Marasmiineae</taxon>
        <taxon>Physalacriaceae</taxon>
        <taxon>Armillaria</taxon>
    </lineage>
</organism>
<dbReference type="AlphaFoldDB" id="A0AA39P7H2"/>
<keyword evidence="3" id="KW-1185">Reference proteome</keyword>
<accession>A0AA39P7H2</accession>
<evidence type="ECO:0000256" key="1">
    <source>
        <dbReference type="SAM" id="Phobius"/>
    </source>
</evidence>
<protein>
    <submittedName>
        <fullName evidence="2">Uncharacterized protein</fullName>
    </submittedName>
</protein>
<keyword evidence="1" id="KW-0472">Membrane</keyword>
<dbReference type="Proteomes" id="UP001175228">
    <property type="component" value="Unassembled WGS sequence"/>
</dbReference>
<evidence type="ECO:0000313" key="2">
    <source>
        <dbReference type="EMBL" id="KAK0479012.1"/>
    </source>
</evidence>
<keyword evidence="1" id="KW-1133">Transmembrane helix</keyword>
<dbReference type="EMBL" id="JAUEPU010000092">
    <property type="protein sequence ID" value="KAK0479012.1"/>
    <property type="molecule type" value="Genomic_DNA"/>
</dbReference>
<feature type="transmembrane region" description="Helical" evidence="1">
    <location>
        <begin position="38"/>
        <end position="61"/>
    </location>
</feature>
<keyword evidence="1" id="KW-0812">Transmembrane</keyword>
<gene>
    <name evidence="2" type="ORF">EDD18DRAFT_1113982</name>
</gene>
<evidence type="ECO:0000313" key="3">
    <source>
        <dbReference type="Proteomes" id="UP001175228"/>
    </source>
</evidence>
<reference evidence="2" key="1">
    <citation type="submission" date="2023-06" db="EMBL/GenBank/DDBJ databases">
        <authorList>
            <consortium name="Lawrence Berkeley National Laboratory"/>
            <person name="Ahrendt S."/>
            <person name="Sahu N."/>
            <person name="Indic B."/>
            <person name="Wong-Bajracharya J."/>
            <person name="Merenyi Z."/>
            <person name="Ke H.-M."/>
            <person name="Monk M."/>
            <person name="Kocsube S."/>
            <person name="Drula E."/>
            <person name="Lipzen A."/>
            <person name="Balint B."/>
            <person name="Henrissat B."/>
            <person name="Andreopoulos B."/>
            <person name="Martin F.M."/>
            <person name="Harder C.B."/>
            <person name="Rigling D."/>
            <person name="Ford K.L."/>
            <person name="Foster G.D."/>
            <person name="Pangilinan J."/>
            <person name="Papanicolaou A."/>
            <person name="Barry K."/>
            <person name="LaButti K."/>
            <person name="Viragh M."/>
            <person name="Koriabine M."/>
            <person name="Yan M."/>
            <person name="Riley R."/>
            <person name="Champramary S."/>
            <person name="Plett K.L."/>
            <person name="Tsai I.J."/>
            <person name="Slot J."/>
            <person name="Sipos G."/>
            <person name="Plett J."/>
            <person name="Nagy L.G."/>
            <person name="Grigoriev I.V."/>
        </authorList>
    </citation>
    <scope>NUCLEOTIDE SEQUENCE</scope>
    <source>
        <strain evidence="2">HWK02</strain>
    </source>
</reference>